<keyword evidence="3" id="KW-1185">Reference proteome</keyword>
<reference evidence="2" key="1">
    <citation type="journal article" date="2020" name="Phytopathology">
        <title>Genome sequence of the chestnut blight fungus Cryphonectria parasitica EP155: A fundamental resource for an archetypical invasive plant pathogen.</title>
        <authorList>
            <person name="Crouch J.A."/>
            <person name="Dawe A."/>
            <person name="Aerts A."/>
            <person name="Barry K."/>
            <person name="Churchill A.C.L."/>
            <person name="Grimwood J."/>
            <person name="Hillman B."/>
            <person name="Milgroom M.G."/>
            <person name="Pangilinan J."/>
            <person name="Smith M."/>
            <person name="Salamov A."/>
            <person name="Schmutz J."/>
            <person name="Yadav J."/>
            <person name="Grigoriev I.V."/>
            <person name="Nuss D."/>
        </authorList>
    </citation>
    <scope>NUCLEOTIDE SEQUENCE</scope>
    <source>
        <strain evidence="2">EP155</strain>
    </source>
</reference>
<evidence type="ECO:0000256" key="1">
    <source>
        <dbReference type="SAM" id="MobiDB-lite"/>
    </source>
</evidence>
<sequence length="280" mass="31400">MYLVSQVGIRRDVITRDICRYLGRDAVVHPGTFLFYDHETDQHKEAYRIDASQKLTPDIIQKLKNNSTRLEQEGWANSSGDSESHRSRGAYSPPSYPGRDAPGYSGSYESAYNHEEYAIQSLAGYSNISNSSQSQSQYPQSQTDYGVARKSRPVHSRSKAPSHSSSHGSSYHQQEYAVQLLAGYSDIPTFSQDQHQYSQSQTDYGVVPKSRLLHSRRNAPGFSGSHGSGYNIALHSSQGQSLDSQDDPLQDMPLATMADGDHKRWQHNQDRMRDLPNIPD</sequence>
<feature type="compositionally biased region" description="Polar residues" evidence="1">
    <location>
        <begin position="66"/>
        <end position="81"/>
    </location>
</feature>
<accession>A0A9P5CLG3</accession>
<comment type="caution">
    <text evidence="2">The sequence shown here is derived from an EMBL/GenBank/DDBJ whole genome shotgun (WGS) entry which is preliminary data.</text>
</comment>
<dbReference type="Proteomes" id="UP000803844">
    <property type="component" value="Unassembled WGS sequence"/>
</dbReference>
<feature type="region of interest" description="Disordered" evidence="1">
    <location>
        <begin position="129"/>
        <end position="172"/>
    </location>
</feature>
<dbReference type="OrthoDB" id="4146887at2759"/>
<gene>
    <name evidence="2" type="ORF">M406DRAFT_74909</name>
</gene>
<feature type="compositionally biased region" description="Basic and acidic residues" evidence="1">
    <location>
        <begin position="259"/>
        <end position="274"/>
    </location>
</feature>
<evidence type="ECO:0000313" key="2">
    <source>
        <dbReference type="EMBL" id="KAF3761991.1"/>
    </source>
</evidence>
<dbReference type="EMBL" id="MU032351">
    <property type="protein sequence ID" value="KAF3761991.1"/>
    <property type="molecule type" value="Genomic_DNA"/>
</dbReference>
<feature type="compositionally biased region" description="Low complexity" evidence="1">
    <location>
        <begin position="129"/>
        <end position="142"/>
    </location>
</feature>
<feature type="region of interest" description="Disordered" evidence="1">
    <location>
        <begin position="66"/>
        <end position="103"/>
    </location>
</feature>
<feature type="region of interest" description="Disordered" evidence="1">
    <location>
        <begin position="233"/>
        <end position="280"/>
    </location>
</feature>
<dbReference type="PANTHER" id="PTHR39609:SF1">
    <property type="entry name" value="RFEG"/>
    <property type="match status" value="1"/>
</dbReference>
<protein>
    <submittedName>
        <fullName evidence="2">Uncharacterized protein</fullName>
    </submittedName>
</protein>
<feature type="compositionally biased region" description="Low complexity" evidence="1">
    <location>
        <begin position="161"/>
        <end position="172"/>
    </location>
</feature>
<name>A0A9P5CLG3_CRYP1</name>
<organism evidence="2 3">
    <name type="scientific">Cryphonectria parasitica (strain ATCC 38755 / EP155)</name>
    <dbReference type="NCBI Taxonomy" id="660469"/>
    <lineage>
        <taxon>Eukaryota</taxon>
        <taxon>Fungi</taxon>
        <taxon>Dikarya</taxon>
        <taxon>Ascomycota</taxon>
        <taxon>Pezizomycotina</taxon>
        <taxon>Sordariomycetes</taxon>
        <taxon>Sordariomycetidae</taxon>
        <taxon>Diaporthales</taxon>
        <taxon>Cryphonectriaceae</taxon>
        <taxon>Cryphonectria-Endothia species complex</taxon>
        <taxon>Cryphonectria</taxon>
    </lineage>
</organism>
<dbReference type="RefSeq" id="XP_040772970.1">
    <property type="nucleotide sequence ID" value="XM_040925776.1"/>
</dbReference>
<dbReference type="AlphaFoldDB" id="A0A9P5CLG3"/>
<evidence type="ECO:0000313" key="3">
    <source>
        <dbReference type="Proteomes" id="UP000803844"/>
    </source>
</evidence>
<feature type="compositionally biased region" description="Low complexity" evidence="1">
    <location>
        <begin position="234"/>
        <end position="243"/>
    </location>
</feature>
<dbReference type="PANTHER" id="PTHR39609">
    <property type="entry name" value="RFEG-RELATED"/>
    <property type="match status" value="1"/>
</dbReference>
<dbReference type="GeneID" id="63842905"/>
<feature type="compositionally biased region" description="Basic residues" evidence="1">
    <location>
        <begin position="149"/>
        <end position="160"/>
    </location>
</feature>
<proteinExistence type="predicted"/>